<name>A0ABU0C0P8_9HYPH</name>
<organism evidence="1 2">
    <name type="scientific">Pararhizobium capsulatum DSM 1112</name>
    <dbReference type="NCBI Taxonomy" id="1121113"/>
    <lineage>
        <taxon>Bacteria</taxon>
        <taxon>Pseudomonadati</taxon>
        <taxon>Pseudomonadota</taxon>
        <taxon>Alphaproteobacteria</taxon>
        <taxon>Hyphomicrobiales</taxon>
        <taxon>Rhizobiaceae</taxon>
        <taxon>Rhizobium/Agrobacterium group</taxon>
        <taxon>Pararhizobium</taxon>
    </lineage>
</organism>
<accession>A0ABU0C0P8</accession>
<reference evidence="1 2" key="1">
    <citation type="submission" date="2023-07" db="EMBL/GenBank/DDBJ databases">
        <title>Genomic Encyclopedia of Type Strains, Phase IV (KMG-IV): sequencing the most valuable type-strain genomes for metagenomic binning, comparative biology and taxonomic classification.</title>
        <authorList>
            <person name="Goeker M."/>
        </authorList>
    </citation>
    <scope>NUCLEOTIDE SEQUENCE [LARGE SCALE GENOMIC DNA]</scope>
    <source>
        <strain evidence="1 2">DSM 1112</strain>
    </source>
</reference>
<comment type="caution">
    <text evidence="1">The sequence shown here is derived from an EMBL/GenBank/DDBJ whole genome shotgun (WGS) entry which is preliminary data.</text>
</comment>
<evidence type="ECO:0000313" key="1">
    <source>
        <dbReference type="EMBL" id="MDQ0324103.1"/>
    </source>
</evidence>
<evidence type="ECO:0000313" key="2">
    <source>
        <dbReference type="Proteomes" id="UP001230207"/>
    </source>
</evidence>
<proteinExistence type="predicted"/>
<dbReference type="Proteomes" id="UP001230207">
    <property type="component" value="Unassembled WGS sequence"/>
</dbReference>
<dbReference type="EMBL" id="JAUSVF010000007">
    <property type="protein sequence ID" value="MDQ0324103.1"/>
    <property type="molecule type" value="Genomic_DNA"/>
</dbReference>
<sequence>MINDIIIAWGAEKLDGTMAFAIGVLADVTHNNVMEWASIILGRDSGMRHPGAYRHR</sequence>
<keyword evidence="2" id="KW-1185">Reference proteome</keyword>
<protein>
    <submittedName>
        <fullName evidence="1">Uncharacterized protein</fullName>
    </submittedName>
</protein>
<dbReference type="RefSeq" id="WP_307237471.1">
    <property type="nucleotide sequence ID" value="NZ_JAUSVF010000007.1"/>
</dbReference>
<gene>
    <name evidence="1" type="ORF">QO002_006310</name>
</gene>